<dbReference type="Gene3D" id="3.40.190.10">
    <property type="entry name" value="Periplasmic binding protein-like II"/>
    <property type="match status" value="1"/>
</dbReference>
<organism evidence="2 3">
    <name type="scientific">Nonomuraea turkmeniaca</name>
    <dbReference type="NCBI Taxonomy" id="103838"/>
    <lineage>
        <taxon>Bacteria</taxon>
        <taxon>Bacillati</taxon>
        <taxon>Actinomycetota</taxon>
        <taxon>Actinomycetes</taxon>
        <taxon>Streptosporangiales</taxon>
        <taxon>Streptosporangiaceae</taxon>
        <taxon>Nonomuraea</taxon>
    </lineage>
</organism>
<dbReference type="EMBL" id="VCKY01000076">
    <property type="protein sequence ID" value="TMR17696.1"/>
    <property type="molecule type" value="Genomic_DNA"/>
</dbReference>
<keyword evidence="3" id="KW-1185">Reference proteome</keyword>
<dbReference type="Proteomes" id="UP000309128">
    <property type="component" value="Unassembled WGS sequence"/>
</dbReference>
<proteinExistence type="predicted"/>
<name>A0A5S4FFK1_9ACTN</name>
<dbReference type="OrthoDB" id="3226017at2"/>
<feature type="chain" id="PRO_5024414821" evidence="1">
    <location>
        <begin position="22"/>
        <end position="426"/>
    </location>
</feature>
<dbReference type="PROSITE" id="PS51257">
    <property type="entry name" value="PROKAR_LIPOPROTEIN"/>
    <property type="match status" value="1"/>
</dbReference>
<reference evidence="2 3" key="1">
    <citation type="submission" date="2019-05" db="EMBL/GenBank/DDBJ databases">
        <title>Draft genome sequence of Nonomuraea turkmeniaca DSM 43926.</title>
        <authorList>
            <person name="Saricaoglu S."/>
            <person name="Isik K."/>
        </authorList>
    </citation>
    <scope>NUCLEOTIDE SEQUENCE [LARGE SCALE GENOMIC DNA]</scope>
    <source>
        <strain evidence="2 3">DSM 43926</strain>
    </source>
</reference>
<gene>
    <name evidence="2" type="ORF">ETD86_22785</name>
</gene>
<dbReference type="InterPro" id="IPR050490">
    <property type="entry name" value="Bact_solute-bd_prot1"/>
</dbReference>
<feature type="signal peptide" evidence="1">
    <location>
        <begin position="1"/>
        <end position="21"/>
    </location>
</feature>
<evidence type="ECO:0000313" key="2">
    <source>
        <dbReference type="EMBL" id="TMR17696.1"/>
    </source>
</evidence>
<comment type="caution">
    <text evidence="2">The sequence shown here is derived from an EMBL/GenBank/DDBJ whole genome shotgun (WGS) entry which is preliminary data.</text>
</comment>
<keyword evidence="1" id="KW-0732">Signal</keyword>
<protein>
    <submittedName>
        <fullName evidence="2">Extracellular solute-binding protein</fullName>
    </submittedName>
</protein>
<sequence>MKLRIATPVVLATAVALTLSACGGGGGSGPSQPAGNSKSFEFWSFTGIDQKVSVEDYQKKNPGVQIKLTEVGSSVETAQALTTALAGGKVPDLVLIQGDDLPKFVQQSQNFHDLRPLGADKIKGDYLDWVMSQSTAKGGEIIGIPTDVGGMAVAYRTDLFKEAGLPTDREEVGKLWPTWDAFIETGKKYTAATGKAFVDNAATSVFYQAVNQGPQKYYDPSGNVVYSTSPQVKTAFDLAIKAAQAGITAKQSSFSEGWSAGMAKGQFAVIAAPSWMLGGIRRNAPDTEGKWDVATIPGGAGNWGGSYLAIPKGAANPKAAWDYITKTQSPQAQLEHFAKSGSLPTTPSVYKDPKLTGLKDPFFSDAPTGTIYTNSLLGLKPFFIGPDSSTIGQEFQNAITNVEQGKGDAAKAWDAAVANIKTAIGK</sequence>
<dbReference type="SUPFAM" id="SSF53850">
    <property type="entry name" value="Periplasmic binding protein-like II"/>
    <property type="match status" value="1"/>
</dbReference>
<dbReference type="InterPro" id="IPR006059">
    <property type="entry name" value="SBP"/>
</dbReference>
<dbReference type="PANTHER" id="PTHR43649">
    <property type="entry name" value="ARABINOSE-BINDING PROTEIN-RELATED"/>
    <property type="match status" value="1"/>
</dbReference>
<accession>A0A5S4FFK1</accession>
<dbReference type="Pfam" id="PF13416">
    <property type="entry name" value="SBP_bac_8"/>
    <property type="match status" value="1"/>
</dbReference>
<dbReference type="PANTHER" id="PTHR43649:SF32">
    <property type="entry name" value="SUGAR BINDING SECRETED PROTEIN"/>
    <property type="match status" value="1"/>
</dbReference>
<dbReference type="RefSeq" id="WP_138668185.1">
    <property type="nucleotide sequence ID" value="NZ_VCKY01000076.1"/>
</dbReference>
<dbReference type="AlphaFoldDB" id="A0A5S4FFK1"/>
<evidence type="ECO:0000256" key="1">
    <source>
        <dbReference type="SAM" id="SignalP"/>
    </source>
</evidence>
<evidence type="ECO:0000313" key="3">
    <source>
        <dbReference type="Proteomes" id="UP000309128"/>
    </source>
</evidence>